<dbReference type="Gene3D" id="3.30.1380.10">
    <property type="match status" value="1"/>
</dbReference>
<protein>
    <submittedName>
        <fullName evidence="3">D-alanyl-D-alanine carboxypeptidase</fullName>
    </submittedName>
</protein>
<dbReference type="PANTHER" id="PTHR34385:SF1">
    <property type="entry name" value="PEPTIDOGLYCAN L-ALANYL-D-GLUTAMATE ENDOPEPTIDASE CWLK"/>
    <property type="match status" value="1"/>
</dbReference>
<sequence length="184" mass="20392">MSVPLLRWGLVLLVCLLAPVGFAQDVKKAQKAKAKAPRLVRIHGGHRLHRDAAASFERMTAAARESGQSLLVTSAWRSYQQQRYLWRLYRKGKGAKAARPGRSNHNRGLAVDLVVGGELESPTYEWLAGNACRFGFRRTVASEPWHWEYRPRSTPAPGDGEDCLGRPVNVEPEPAPAVVRTDAS</sequence>
<dbReference type="EMBL" id="RAWI01000411">
    <property type="protein sequence ID" value="RKH93411.1"/>
    <property type="molecule type" value="Genomic_DNA"/>
</dbReference>
<gene>
    <name evidence="3" type="ORF">D7Y13_34545</name>
</gene>
<feature type="compositionally biased region" description="Low complexity" evidence="1">
    <location>
        <begin position="167"/>
        <end position="184"/>
    </location>
</feature>
<evidence type="ECO:0000313" key="3">
    <source>
        <dbReference type="EMBL" id="RKH93411.1"/>
    </source>
</evidence>
<dbReference type="InterPro" id="IPR003709">
    <property type="entry name" value="VanY-like_core_dom"/>
</dbReference>
<keyword evidence="3" id="KW-0645">Protease</keyword>
<name>A0ABX9Q7B0_9BACT</name>
<dbReference type="InterPro" id="IPR052179">
    <property type="entry name" value="DD-CPase-like"/>
</dbReference>
<comment type="caution">
    <text evidence="3">The sequence shown here is derived from an EMBL/GenBank/DDBJ whole genome shotgun (WGS) entry which is preliminary data.</text>
</comment>
<keyword evidence="3" id="KW-0378">Hydrolase</keyword>
<dbReference type="GO" id="GO:0004180">
    <property type="term" value="F:carboxypeptidase activity"/>
    <property type="evidence" value="ECO:0007669"/>
    <property type="project" value="UniProtKB-KW"/>
</dbReference>
<dbReference type="Proteomes" id="UP000278907">
    <property type="component" value="Unassembled WGS sequence"/>
</dbReference>
<keyword evidence="4" id="KW-1185">Reference proteome</keyword>
<evidence type="ECO:0000259" key="2">
    <source>
        <dbReference type="Pfam" id="PF02557"/>
    </source>
</evidence>
<dbReference type="SUPFAM" id="SSF55166">
    <property type="entry name" value="Hedgehog/DD-peptidase"/>
    <property type="match status" value="1"/>
</dbReference>
<evidence type="ECO:0000256" key="1">
    <source>
        <dbReference type="SAM" id="MobiDB-lite"/>
    </source>
</evidence>
<dbReference type="Pfam" id="PF02557">
    <property type="entry name" value="VanY"/>
    <property type="match status" value="1"/>
</dbReference>
<reference evidence="3 4" key="1">
    <citation type="submission" date="2018-09" db="EMBL/GenBank/DDBJ databases">
        <authorList>
            <person name="Livingstone P.G."/>
            <person name="Whitworth D.E."/>
        </authorList>
    </citation>
    <scope>NUCLEOTIDE SEQUENCE [LARGE SCALE GENOMIC DNA]</scope>
    <source>
        <strain evidence="3 4">CA031B</strain>
    </source>
</reference>
<organism evidence="3 4">
    <name type="scientific">Corallococcus praedator</name>
    <dbReference type="NCBI Taxonomy" id="2316724"/>
    <lineage>
        <taxon>Bacteria</taxon>
        <taxon>Pseudomonadati</taxon>
        <taxon>Myxococcota</taxon>
        <taxon>Myxococcia</taxon>
        <taxon>Myxococcales</taxon>
        <taxon>Cystobacterineae</taxon>
        <taxon>Myxococcaceae</taxon>
        <taxon>Corallococcus</taxon>
    </lineage>
</organism>
<proteinExistence type="predicted"/>
<dbReference type="PANTHER" id="PTHR34385">
    <property type="entry name" value="D-ALANYL-D-ALANINE CARBOXYPEPTIDASE"/>
    <property type="match status" value="1"/>
</dbReference>
<dbReference type="InterPro" id="IPR009045">
    <property type="entry name" value="Zn_M74/Hedgehog-like"/>
</dbReference>
<feature type="region of interest" description="Disordered" evidence="1">
    <location>
        <begin position="150"/>
        <end position="184"/>
    </location>
</feature>
<accession>A0ABX9Q7B0</accession>
<dbReference type="CDD" id="cd14814">
    <property type="entry name" value="Peptidase_M15"/>
    <property type="match status" value="1"/>
</dbReference>
<evidence type="ECO:0000313" key="4">
    <source>
        <dbReference type="Proteomes" id="UP000278907"/>
    </source>
</evidence>
<keyword evidence="3" id="KW-0121">Carboxypeptidase</keyword>
<dbReference type="RefSeq" id="WP_120537594.1">
    <property type="nucleotide sequence ID" value="NZ_RAWI01000411.1"/>
</dbReference>
<feature type="domain" description="D-alanyl-D-alanine carboxypeptidase-like core" evidence="2">
    <location>
        <begin position="46"/>
        <end position="151"/>
    </location>
</feature>